<proteinExistence type="predicted"/>
<protein>
    <submittedName>
        <fullName evidence="2">Uncharacterized protein (TIGR02099 family)</fullName>
    </submittedName>
</protein>
<name>A0ABU1ZNR0_9BURK</name>
<dbReference type="PANTHER" id="PTHR38690">
    <property type="entry name" value="PROTEASE-RELATED"/>
    <property type="match status" value="1"/>
</dbReference>
<dbReference type="InterPro" id="IPR011836">
    <property type="entry name" value="YhdP"/>
</dbReference>
<evidence type="ECO:0000313" key="3">
    <source>
        <dbReference type="Proteomes" id="UP001268089"/>
    </source>
</evidence>
<feature type="domain" description="YhdP central" evidence="1">
    <location>
        <begin position="3"/>
        <end position="1308"/>
    </location>
</feature>
<dbReference type="PANTHER" id="PTHR38690:SF1">
    <property type="entry name" value="PROTEASE"/>
    <property type="match status" value="1"/>
</dbReference>
<evidence type="ECO:0000259" key="1">
    <source>
        <dbReference type="Pfam" id="PF13116"/>
    </source>
</evidence>
<dbReference type="InterPro" id="IPR025263">
    <property type="entry name" value="YhdP_central"/>
</dbReference>
<dbReference type="NCBIfam" id="TIGR02099">
    <property type="entry name" value="YhdP family protein"/>
    <property type="match status" value="1"/>
</dbReference>
<reference evidence="2 3" key="1">
    <citation type="submission" date="2023-07" db="EMBL/GenBank/DDBJ databases">
        <title>Sorghum-associated microbial communities from plants grown in Nebraska, USA.</title>
        <authorList>
            <person name="Schachtman D."/>
        </authorList>
    </citation>
    <scope>NUCLEOTIDE SEQUENCE [LARGE SCALE GENOMIC DNA]</scope>
    <source>
        <strain evidence="2 3">BE308</strain>
    </source>
</reference>
<keyword evidence="3" id="KW-1185">Reference proteome</keyword>
<gene>
    <name evidence="2" type="ORF">J2X15_002477</name>
</gene>
<dbReference type="EMBL" id="JAVDXO010000005">
    <property type="protein sequence ID" value="MDR7307190.1"/>
    <property type="molecule type" value="Genomic_DNA"/>
</dbReference>
<comment type="caution">
    <text evidence="2">The sequence shown here is derived from an EMBL/GenBank/DDBJ whole genome shotgun (WGS) entry which is preliminary data.</text>
</comment>
<sequence length="1314" mass="139637">MHFLIVPRIGELRPWLEQRASTVLGVTVRIGAIDTKSNGLIPSVELTDVRLLDPQGREALRLPSVIAALSPHSLLNLGFEQLYVDGAVLDIRRAADGQVWIAGLPLPASDTHDTTATDWVFSQTEVALRHGTVRWTDELRGAPPLALTNVDVVLRNRLHTHSMRLDADPPAQWGQRLSVMGVFKQPLLSADAGDWRAWTGQLYANLPQTDVSLLRPYADVGVDVAKGVGSLRVWADVARGDVLGATADVLLRDVEATVDPKLGALNLTRVAGRLGARRLDGGFEVSTESLAFDTQDGLHWPGGNVRLALFAAGAKTPARGEFSADRLDLAAMGEIAKRLPLDEALRAQMGYYSPQGLVESLQASWQGTPEQPSVYAAKGRVVRLALNAGTLNGVQTQGFRGADLDFDLNQLGGKASVAMHKGELDLLGLMDEPLVAVDELSAAVEWTRKGDDLKVSISNLHFSNADGQADLQVKWQTADPGPVAGKPHSRYPGVLDLQGTASQVVGTRLYRYLPNVIEKDVRTYLQTAIVGGVANGVKFKVKGDLAKFPFTDAKQGDFRISGNVQNASFAFAPAFLLPKDSLPWPVLSQLSGELVIDHETLQVNGAKGGFANSAGLRITKADATISHLFQGATLAVNGEATGPVAEVLGIVNSSPLGGMLGGALAKASATGNADYRLKLGVPLTDVNRTTVQGQVTLAGNDLQITADTPRLTRARGTLAFTESGFSVSGTQARALGGDVRIEGGLNMHSTPPVPGSTRVAAAPVLRMQGTVTSEGLRQAKELGLATRLAGYANGSTSYTAVLGLRSGVPELQISSPLTGMALSLPVPFAKTAEATLPVRLETALLRTPQVAGAPVRLQDQLQLTVGTLASVIYQRDISGADARVLRGAIAVGLAADESAPLPDEGVVANLNVSGVDLDAWTEVLSRSTGESPASGPATPGASAFMGYMPTVMAVRARELRLSGRKLNNVVVGGGRDGLVWRANVDATELSGYLEYRQPTGSNAGRLYARLARLAVGQSTAQDVENLLDEQPTTIPALDIEVEDFDLRGKKLGHVDIEAVNLGTAGAREWRLNRFNIQTPEATLTASGNWANMNSAAGAGRSARERRRTVLNFKLDINDAGELLNRFGMTGVVRRGKGKIEGHVAWLGSPITLDYPSLAGNFNVNVETGQFLKADPGIAKLLGVLSLQSLPRRLTLDFRDVFSEGFAFDFFRGDIAIEQGIARTTNLQMKGVNAAVLMDGQADIAKETQNLRVVVVPEINAGSASVIASIINPVVGLSTFLAQLILRGPLVNAATQEFTVDGTWLEPRVTKVERR</sequence>
<dbReference type="Pfam" id="PF13116">
    <property type="entry name" value="YhdP"/>
    <property type="match status" value="1"/>
</dbReference>
<evidence type="ECO:0000313" key="2">
    <source>
        <dbReference type="EMBL" id="MDR7307190.1"/>
    </source>
</evidence>
<organism evidence="2 3">
    <name type="scientific">Rhodoferax saidenbachensis</name>
    <dbReference type="NCBI Taxonomy" id="1484693"/>
    <lineage>
        <taxon>Bacteria</taxon>
        <taxon>Pseudomonadati</taxon>
        <taxon>Pseudomonadota</taxon>
        <taxon>Betaproteobacteria</taxon>
        <taxon>Burkholderiales</taxon>
        <taxon>Comamonadaceae</taxon>
        <taxon>Rhodoferax</taxon>
    </lineage>
</organism>
<accession>A0ABU1ZNR0</accession>
<dbReference type="Proteomes" id="UP001268089">
    <property type="component" value="Unassembled WGS sequence"/>
</dbReference>